<dbReference type="PANTHER" id="PTHR11820:SF112">
    <property type="entry name" value="FUMARYLACETOACETATE HYDROLASE FAMILY PROTEIN (AFU_ORTHOLOGUE AFUA_1G02370)-RELATED"/>
    <property type="match status" value="1"/>
</dbReference>
<dbReference type="RefSeq" id="WP_308951654.1">
    <property type="nucleotide sequence ID" value="NZ_JARXHW010000045.1"/>
</dbReference>
<name>A0ABU1AXU4_9BACT</name>
<evidence type="ECO:0000313" key="3">
    <source>
        <dbReference type="EMBL" id="MDQ8208923.1"/>
    </source>
</evidence>
<protein>
    <submittedName>
        <fullName evidence="3">Fumarylacetoacetate hydrolase family protein</fullName>
    </submittedName>
</protein>
<dbReference type="SUPFAM" id="SSF56529">
    <property type="entry name" value="FAH"/>
    <property type="match status" value="1"/>
</dbReference>
<reference evidence="3 4" key="1">
    <citation type="submission" date="2023-04" db="EMBL/GenBank/DDBJ databases">
        <title>A novel bacteria isolated from coastal sediment.</title>
        <authorList>
            <person name="Liu X.-J."/>
            <person name="Du Z.-J."/>
        </authorList>
    </citation>
    <scope>NUCLEOTIDE SEQUENCE [LARGE SCALE GENOMIC DNA]</scope>
    <source>
        <strain evidence="3 4">SDUM461003</strain>
    </source>
</reference>
<evidence type="ECO:0000256" key="1">
    <source>
        <dbReference type="ARBA" id="ARBA00022723"/>
    </source>
</evidence>
<evidence type="ECO:0000313" key="4">
    <source>
        <dbReference type="Proteomes" id="UP001225316"/>
    </source>
</evidence>
<feature type="domain" description="Fumarylacetoacetase-like C-terminal" evidence="2">
    <location>
        <begin position="55"/>
        <end position="263"/>
    </location>
</feature>
<organism evidence="3 4">
    <name type="scientific">Thalassobacterium maritimum</name>
    <dbReference type="NCBI Taxonomy" id="3041265"/>
    <lineage>
        <taxon>Bacteria</taxon>
        <taxon>Pseudomonadati</taxon>
        <taxon>Verrucomicrobiota</taxon>
        <taxon>Opitutia</taxon>
        <taxon>Puniceicoccales</taxon>
        <taxon>Coraliomargaritaceae</taxon>
        <taxon>Thalassobacterium</taxon>
    </lineage>
</organism>
<dbReference type="InterPro" id="IPR011234">
    <property type="entry name" value="Fumarylacetoacetase-like_C"/>
</dbReference>
<dbReference type="Gene3D" id="3.90.850.10">
    <property type="entry name" value="Fumarylacetoacetase-like, C-terminal domain"/>
    <property type="match status" value="1"/>
</dbReference>
<keyword evidence="1" id="KW-0479">Metal-binding</keyword>
<keyword evidence="4" id="KW-1185">Reference proteome</keyword>
<evidence type="ECO:0000259" key="2">
    <source>
        <dbReference type="Pfam" id="PF01557"/>
    </source>
</evidence>
<dbReference type="PANTHER" id="PTHR11820">
    <property type="entry name" value="ACYLPYRUVASE"/>
    <property type="match status" value="1"/>
</dbReference>
<dbReference type="EMBL" id="JARXHW010000045">
    <property type="protein sequence ID" value="MDQ8208923.1"/>
    <property type="molecule type" value="Genomic_DNA"/>
</dbReference>
<comment type="caution">
    <text evidence="3">The sequence shown here is derived from an EMBL/GenBank/DDBJ whole genome shotgun (WGS) entry which is preliminary data.</text>
</comment>
<gene>
    <name evidence="3" type="ORF">QEH52_15455</name>
</gene>
<dbReference type="Pfam" id="PF01557">
    <property type="entry name" value="FAA_hydrolase"/>
    <property type="match status" value="1"/>
</dbReference>
<keyword evidence="3" id="KW-0378">Hydrolase</keyword>
<dbReference type="GO" id="GO:0016787">
    <property type="term" value="F:hydrolase activity"/>
    <property type="evidence" value="ECO:0007669"/>
    <property type="project" value="UniProtKB-KW"/>
</dbReference>
<accession>A0ABU1AXU4</accession>
<dbReference type="InterPro" id="IPR036663">
    <property type="entry name" value="Fumarylacetoacetase_C_sf"/>
</dbReference>
<dbReference type="Proteomes" id="UP001225316">
    <property type="component" value="Unassembled WGS sequence"/>
</dbReference>
<sequence>MNIVRVQVRDGSIHYGCEVANEVFQLEGGLEHGFSQGDVLLDPVRRLAPVVPTAIYAIGLNYREHAAEMNSELPEYPVVFMKSTASVLDPDCPIELPRHLHSDQVDYECELAVVIGKRCKNVSAKDALDYVLGYTCSNDVSARDWQKKLGGGQWMKGKSFDTFCPLGPVLVTADQIPNPQILPIRTILNGEIRQESYTGDMIFTVAELIAFLSGSTTLLPGTVILTGTPPGVGVAATPQRFLKPGDDVAIEISGIGRLRNPVVAEA</sequence>
<proteinExistence type="predicted"/>